<evidence type="ECO:0000256" key="6">
    <source>
        <dbReference type="ARBA" id="ARBA00022989"/>
    </source>
</evidence>
<keyword evidence="3" id="KW-1003">Cell membrane</keyword>
<evidence type="ECO:0000256" key="4">
    <source>
        <dbReference type="ARBA" id="ARBA00022692"/>
    </source>
</evidence>
<organism evidence="10 11">
    <name type="scientific">Tagetes erecta</name>
    <name type="common">African marigold</name>
    <dbReference type="NCBI Taxonomy" id="13708"/>
    <lineage>
        <taxon>Eukaryota</taxon>
        <taxon>Viridiplantae</taxon>
        <taxon>Streptophyta</taxon>
        <taxon>Embryophyta</taxon>
        <taxon>Tracheophyta</taxon>
        <taxon>Spermatophyta</taxon>
        <taxon>Magnoliopsida</taxon>
        <taxon>eudicotyledons</taxon>
        <taxon>Gunneridae</taxon>
        <taxon>Pentapetalae</taxon>
        <taxon>asterids</taxon>
        <taxon>campanulids</taxon>
        <taxon>Asterales</taxon>
        <taxon>Asteraceae</taxon>
        <taxon>Asteroideae</taxon>
        <taxon>Heliantheae alliance</taxon>
        <taxon>Tageteae</taxon>
        <taxon>Tagetes</taxon>
    </lineage>
</organism>
<dbReference type="AlphaFoldDB" id="A0AAD8LH32"/>
<sequence length="240" mass="28325">MEEQKKRSSRKYDSFSSYQFMCRELSSELADYHKVNKRLLNPKHLAWLSDIEKDIEWKMWEIKNLERWGLDIVEPDLPINSVPRTSGVLCLTSGNDGQTPVKPDLKRCQKRIIKKGRIDIEYLELVHEAHISSMKSWSRTYCGTQDLNNVIESMVQRTKHGNTKRADEMKIYKELRNLKETKEATIAEPADLHWYPRGRSMRDIEFKRSVQHKINLRYCMLCIYKLYVGIKANVNTQVSN</sequence>
<dbReference type="PANTHER" id="PTHR32219:SF24">
    <property type="entry name" value="PROTON PUMP-INTERACTOR"/>
    <property type="match status" value="1"/>
</dbReference>
<dbReference type="GO" id="GO:0005886">
    <property type="term" value="C:plasma membrane"/>
    <property type="evidence" value="ECO:0007669"/>
    <property type="project" value="UniProtKB-SubCell"/>
</dbReference>
<evidence type="ECO:0000256" key="8">
    <source>
        <dbReference type="ARBA" id="ARBA00023136"/>
    </source>
</evidence>
<name>A0AAD8LH32_TARER</name>
<comment type="subcellular location">
    <subcellularLocation>
        <location evidence="1">Cell membrane</location>
        <topology evidence="1">Single-pass membrane protein</topology>
    </subcellularLocation>
    <subcellularLocation>
        <location evidence="2">Endoplasmic reticulum membrane</location>
        <topology evidence="2">Single-pass membrane protein</topology>
    </subcellularLocation>
</comment>
<evidence type="ECO:0000256" key="5">
    <source>
        <dbReference type="ARBA" id="ARBA00022824"/>
    </source>
</evidence>
<dbReference type="Proteomes" id="UP001229421">
    <property type="component" value="Unassembled WGS sequence"/>
</dbReference>
<evidence type="ECO:0000256" key="1">
    <source>
        <dbReference type="ARBA" id="ARBA00004162"/>
    </source>
</evidence>
<keyword evidence="11" id="KW-1185">Reference proteome</keyword>
<keyword evidence="4" id="KW-0812">Transmembrane</keyword>
<evidence type="ECO:0000256" key="7">
    <source>
        <dbReference type="ARBA" id="ARBA00023054"/>
    </source>
</evidence>
<keyword evidence="7" id="KW-0175">Coiled coil</keyword>
<gene>
    <name evidence="10" type="ORF">QVD17_04647</name>
</gene>
<keyword evidence="8" id="KW-0472">Membrane</keyword>
<proteinExistence type="inferred from homology"/>
<accession>A0AAD8LH32</accession>
<comment type="caution">
    <text evidence="10">The sequence shown here is derived from an EMBL/GenBank/DDBJ whole genome shotgun (WGS) entry which is preliminary data.</text>
</comment>
<evidence type="ECO:0000256" key="3">
    <source>
        <dbReference type="ARBA" id="ARBA00022475"/>
    </source>
</evidence>
<evidence type="ECO:0000313" key="10">
    <source>
        <dbReference type="EMBL" id="KAK1438836.1"/>
    </source>
</evidence>
<dbReference type="GO" id="GO:0005789">
    <property type="term" value="C:endoplasmic reticulum membrane"/>
    <property type="evidence" value="ECO:0007669"/>
    <property type="project" value="UniProtKB-SubCell"/>
</dbReference>
<dbReference type="InterPro" id="IPR055282">
    <property type="entry name" value="PPI1-4"/>
</dbReference>
<dbReference type="PANTHER" id="PTHR32219">
    <property type="entry name" value="RNA-BINDING PROTEIN YLMH-RELATED"/>
    <property type="match status" value="1"/>
</dbReference>
<comment type="similarity">
    <text evidence="9">Belongs to the plant Proton pump-interactor protein family.</text>
</comment>
<keyword evidence="6" id="KW-1133">Transmembrane helix</keyword>
<keyword evidence="5" id="KW-0256">Endoplasmic reticulum</keyword>
<evidence type="ECO:0000313" key="11">
    <source>
        <dbReference type="Proteomes" id="UP001229421"/>
    </source>
</evidence>
<dbReference type="EMBL" id="JAUHHV010000001">
    <property type="protein sequence ID" value="KAK1438836.1"/>
    <property type="molecule type" value="Genomic_DNA"/>
</dbReference>
<protein>
    <submittedName>
        <fullName evidence="10">Uncharacterized protein</fullName>
    </submittedName>
</protein>
<evidence type="ECO:0000256" key="2">
    <source>
        <dbReference type="ARBA" id="ARBA00004389"/>
    </source>
</evidence>
<reference evidence="10" key="1">
    <citation type="journal article" date="2023" name="bioRxiv">
        <title>Improved chromosome-level genome assembly for marigold (Tagetes erecta).</title>
        <authorList>
            <person name="Jiang F."/>
            <person name="Yuan L."/>
            <person name="Wang S."/>
            <person name="Wang H."/>
            <person name="Xu D."/>
            <person name="Wang A."/>
            <person name="Fan W."/>
        </authorList>
    </citation>
    <scope>NUCLEOTIDE SEQUENCE</scope>
    <source>
        <strain evidence="10">WSJ</strain>
        <tissue evidence="10">Leaf</tissue>
    </source>
</reference>
<evidence type="ECO:0000256" key="9">
    <source>
        <dbReference type="ARBA" id="ARBA00038080"/>
    </source>
</evidence>